<dbReference type="EMBL" id="ML208300">
    <property type="protein sequence ID" value="TFK71276.1"/>
    <property type="molecule type" value="Genomic_DNA"/>
</dbReference>
<proteinExistence type="predicted"/>
<organism evidence="1 2">
    <name type="scientific">Pluteus cervinus</name>
    <dbReference type="NCBI Taxonomy" id="181527"/>
    <lineage>
        <taxon>Eukaryota</taxon>
        <taxon>Fungi</taxon>
        <taxon>Dikarya</taxon>
        <taxon>Basidiomycota</taxon>
        <taxon>Agaricomycotina</taxon>
        <taxon>Agaricomycetes</taxon>
        <taxon>Agaricomycetidae</taxon>
        <taxon>Agaricales</taxon>
        <taxon>Pluteineae</taxon>
        <taxon>Pluteaceae</taxon>
        <taxon>Pluteus</taxon>
    </lineage>
</organism>
<name>A0ACD3B0B1_9AGAR</name>
<reference evidence="1 2" key="1">
    <citation type="journal article" date="2019" name="Nat. Ecol. Evol.">
        <title>Megaphylogeny resolves global patterns of mushroom evolution.</title>
        <authorList>
            <person name="Varga T."/>
            <person name="Krizsan K."/>
            <person name="Foldi C."/>
            <person name="Dima B."/>
            <person name="Sanchez-Garcia M."/>
            <person name="Sanchez-Ramirez S."/>
            <person name="Szollosi G.J."/>
            <person name="Szarkandi J.G."/>
            <person name="Papp V."/>
            <person name="Albert L."/>
            <person name="Andreopoulos W."/>
            <person name="Angelini C."/>
            <person name="Antonin V."/>
            <person name="Barry K.W."/>
            <person name="Bougher N.L."/>
            <person name="Buchanan P."/>
            <person name="Buyck B."/>
            <person name="Bense V."/>
            <person name="Catcheside P."/>
            <person name="Chovatia M."/>
            <person name="Cooper J."/>
            <person name="Damon W."/>
            <person name="Desjardin D."/>
            <person name="Finy P."/>
            <person name="Geml J."/>
            <person name="Haridas S."/>
            <person name="Hughes K."/>
            <person name="Justo A."/>
            <person name="Karasinski D."/>
            <person name="Kautmanova I."/>
            <person name="Kiss B."/>
            <person name="Kocsube S."/>
            <person name="Kotiranta H."/>
            <person name="LaButti K.M."/>
            <person name="Lechner B.E."/>
            <person name="Liimatainen K."/>
            <person name="Lipzen A."/>
            <person name="Lukacs Z."/>
            <person name="Mihaltcheva S."/>
            <person name="Morgado L.N."/>
            <person name="Niskanen T."/>
            <person name="Noordeloos M.E."/>
            <person name="Ohm R.A."/>
            <person name="Ortiz-Santana B."/>
            <person name="Ovrebo C."/>
            <person name="Racz N."/>
            <person name="Riley R."/>
            <person name="Savchenko A."/>
            <person name="Shiryaev A."/>
            <person name="Soop K."/>
            <person name="Spirin V."/>
            <person name="Szebenyi C."/>
            <person name="Tomsovsky M."/>
            <person name="Tulloss R.E."/>
            <person name="Uehling J."/>
            <person name="Grigoriev I.V."/>
            <person name="Vagvolgyi C."/>
            <person name="Papp T."/>
            <person name="Martin F.M."/>
            <person name="Miettinen O."/>
            <person name="Hibbett D.S."/>
            <person name="Nagy L.G."/>
        </authorList>
    </citation>
    <scope>NUCLEOTIDE SEQUENCE [LARGE SCALE GENOMIC DNA]</scope>
    <source>
        <strain evidence="1 2">NL-1719</strain>
    </source>
</reference>
<protein>
    <submittedName>
        <fullName evidence="1">Uncharacterized protein</fullName>
    </submittedName>
</protein>
<keyword evidence="2" id="KW-1185">Reference proteome</keyword>
<evidence type="ECO:0000313" key="1">
    <source>
        <dbReference type="EMBL" id="TFK71276.1"/>
    </source>
</evidence>
<dbReference type="Proteomes" id="UP000308600">
    <property type="component" value="Unassembled WGS sequence"/>
</dbReference>
<accession>A0ACD3B0B1</accession>
<evidence type="ECO:0000313" key="2">
    <source>
        <dbReference type="Proteomes" id="UP000308600"/>
    </source>
</evidence>
<gene>
    <name evidence="1" type="ORF">BDN72DRAFT_958199</name>
</gene>
<sequence length="527" mass="59141">MAKRSPPQGPPSFSLAGLTPDTAYETIMTEILRSENHTYDQNVLHNSTTPVSRLPNELLSRVMELAYQMSRSPSRTRLYLSWVCRHWRYVAIGFPQLWCTIKRGPWIDSMCTAYIEECIARSEAIDLEVDLEVDLRSPPDGLLKLCMSQFHRIRSLVHAPARSLTLASVLSLRSRPAELWNRPAPSLSSLALTGTFLPLNPFDGVYPGLKSLKLKQCGFDRSFPLSISTLTTLHIVFPVDAIPVDFLVRRLSMMPSLIAVYLRACLANATAPITTQFVLPSLQSLRLGDKLDHIFAFLRAIKTPDISSLRATISVESLGEEEFSTTIDIFKTIHPSLWNDIRHLILRPVGGFSIEVEGSSSSMSESKGILKFYSNQRRRIPGGLSVCRHLFIDHLETLSVDEELRGLPGIEAFQSLQSIRQVRFGGIMRSHMVIASDLLTHIQERDGQTTVSLPSLTEVHCDGPSSELYDLLKQRRQILQRRLPKLTFCECSPANMKVFERVADLVACDGILSVKGQPADMERGWEV</sequence>